<dbReference type="SUPFAM" id="SSF56436">
    <property type="entry name" value="C-type lectin-like"/>
    <property type="match status" value="1"/>
</dbReference>
<evidence type="ECO:0000259" key="2">
    <source>
        <dbReference type="Pfam" id="PF03781"/>
    </source>
</evidence>
<evidence type="ECO:0000313" key="4">
    <source>
        <dbReference type="Proteomes" id="UP000584642"/>
    </source>
</evidence>
<dbReference type="Proteomes" id="UP000584642">
    <property type="component" value="Unassembled WGS sequence"/>
</dbReference>
<proteinExistence type="predicted"/>
<dbReference type="EMBL" id="JABFDB010000006">
    <property type="protein sequence ID" value="NYZ20386.1"/>
    <property type="molecule type" value="Genomic_DNA"/>
</dbReference>
<comment type="caution">
    <text evidence="3">The sequence shown here is derived from an EMBL/GenBank/DDBJ whole genome shotgun (WGS) entry which is preliminary data.</text>
</comment>
<dbReference type="InterPro" id="IPR051043">
    <property type="entry name" value="Sulfatase_Mod_Factor_Kinase"/>
</dbReference>
<keyword evidence="4" id="KW-1185">Reference proteome</keyword>
<dbReference type="Pfam" id="PF03781">
    <property type="entry name" value="FGE-sulfatase"/>
    <property type="match status" value="1"/>
</dbReference>
<sequence>MVSERWSIPGLAVLVLALGWAGSGQRAAAADPPPRPPEAAKPTAWPPEAANPEPAPGDYTLPMPCGGSMVFRRIDTFVGPGWMADQRIRMGSTDPVFAASEDLRFERLVGGFSDQGDPRRRFYYIGKYEVTVGQFATLMGEGCRPPNADDAVPKDGITWFEGLEFGQRYSHWLLTNARDRLPTEDKVPGFVRLPTEAEWEYAARGGSLIQPAQELARLFPMEGPVTDYAWIAGQQSCNGQTQYIGGRKPNPVGLHDVLGNVAEMTIDLYRGTAPQRLHGQPGGFVVRGGSCLTPERLVRVSDRHEEPLHDPATGQARRAPFVGLRLVIGAPVNTSVAKTEQLQRSAAELRSSQAAPQVAGSGDPVAALRKLAADADRPADAERLSRLASDIAAELDRKREAEADGARMAVMSGAVLMRGYRFEMDEVNRRQRALPNLPESMRPSAQAGMDDWKRRADRSAQAYLSLLVSATDTYGPALLRSQLPRVSDALRHESATKLIEMAGRFVAQSERYGARRISDINELLVEALLPL</sequence>
<dbReference type="InterPro" id="IPR016187">
    <property type="entry name" value="CTDL_fold"/>
</dbReference>
<dbReference type="InterPro" id="IPR005532">
    <property type="entry name" value="SUMF_dom"/>
</dbReference>
<feature type="region of interest" description="Disordered" evidence="1">
    <location>
        <begin position="25"/>
        <end position="61"/>
    </location>
</feature>
<gene>
    <name evidence="3" type="ORF">HND93_11735</name>
</gene>
<evidence type="ECO:0000313" key="3">
    <source>
        <dbReference type="EMBL" id="NYZ20386.1"/>
    </source>
</evidence>
<feature type="domain" description="Sulfatase-modifying factor enzyme-like" evidence="2">
    <location>
        <begin position="119"/>
        <end position="327"/>
    </location>
</feature>
<evidence type="ECO:0000256" key="1">
    <source>
        <dbReference type="SAM" id="MobiDB-lite"/>
    </source>
</evidence>
<dbReference type="InterPro" id="IPR042095">
    <property type="entry name" value="SUMF_sf"/>
</dbReference>
<name>A0ABX2T855_9PROT</name>
<organism evidence="3 4">
    <name type="scientific">Azospirillum oleiclasticum</name>
    <dbReference type="NCBI Taxonomy" id="2735135"/>
    <lineage>
        <taxon>Bacteria</taxon>
        <taxon>Pseudomonadati</taxon>
        <taxon>Pseudomonadota</taxon>
        <taxon>Alphaproteobacteria</taxon>
        <taxon>Rhodospirillales</taxon>
        <taxon>Azospirillaceae</taxon>
        <taxon>Azospirillum</taxon>
    </lineage>
</organism>
<protein>
    <submittedName>
        <fullName evidence="3">SUMF1/EgtB/PvdO family nonheme iron enzyme</fullName>
    </submittedName>
</protein>
<accession>A0ABX2T855</accession>
<dbReference type="PANTHER" id="PTHR23150">
    <property type="entry name" value="SULFATASE MODIFYING FACTOR 1, 2"/>
    <property type="match status" value="1"/>
</dbReference>
<dbReference type="Gene3D" id="3.90.1580.10">
    <property type="entry name" value="paralog of FGE (formylglycine-generating enzyme)"/>
    <property type="match status" value="1"/>
</dbReference>
<feature type="compositionally biased region" description="Low complexity" evidence="1">
    <location>
        <begin position="40"/>
        <end position="52"/>
    </location>
</feature>
<reference evidence="3 4" key="1">
    <citation type="submission" date="2020-05" db="EMBL/GenBank/DDBJ databases">
        <title>Azospirillum oleiclasticum sp. nov, a nitrogen-fixing and heavy crude oil-emulsifying bacterium isolated from the crude oil of Yumen Oilfield.</title>
        <authorList>
            <person name="Wu D."/>
            <person name="Cai M."/>
            <person name="Zhang X."/>
        </authorList>
    </citation>
    <scope>NUCLEOTIDE SEQUENCE [LARGE SCALE GENOMIC DNA]</scope>
    <source>
        <strain evidence="3 4">ROY-1-1-2</strain>
    </source>
</reference>
<dbReference type="PANTHER" id="PTHR23150:SF19">
    <property type="entry name" value="FORMYLGLYCINE-GENERATING ENZYME"/>
    <property type="match status" value="1"/>
</dbReference>
<dbReference type="RefSeq" id="WP_180282138.1">
    <property type="nucleotide sequence ID" value="NZ_JABFDB010000006.1"/>
</dbReference>